<reference evidence="3" key="1">
    <citation type="journal article" date="2023" name="bioRxiv">
        <title>Complete genome of the Medicago anthracnose fungus, Colletotrichum destructivum, reveals a mini-chromosome-like region within a core chromosome.</title>
        <authorList>
            <person name="Lapalu N."/>
            <person name="Simon A."/>
            <person name="Lu A."/>
            <person name="Plaumann P.-L."/>
            <person name="Amselem J."/>
            <person name="Pigne S."/>
            <person name="Auger A."/>
            <person name="Koch C."/>
            <person name="Dallery J.-F."/>
            <person name="O'Connell R.J."/>
        </authorList>
    </citation>
    <scope>NUCLEOTIDE SEQUENCE [LARGE SCALE GENOMIC DNA]</scope>
    <source>
        <strain evidence="3">CBS 520.97</strain>
    </source>
</reference>
<gene>
    <name evidence="2" type="ORF">CDEST_13211</name>
</gene>
<dbReference type="Proteomes" id="UP001322277">
    <property type="component" value="Chromosome 9"/>
</dbReference>
<sequence length="106" mass="11723">MECSSVSVCLWNLRSLASELHRLQFTIRKTTTCHPLSHSTRPSCLSASLSEPPRPSAIILLPASVLTLPPPSTSQNQSSQGPTRLRRLLDPRDVNLITNIHDDRIS</sequence>
<keyword evidence="3" id="KW-1185">Reference proteome</keyword>
<evidence type="ECO:0000313" key="3">
    <source>
        <dbReference type="Proteomes" id="UP001322277"/>
    </source>
</evidence>
<evidence type="ECO:0000256" key="1">
    <source>
        <dbReference type="SAM" id="MobiDB-lite"/>
    </source>
</evidence>
<feature type="compositionally biased region" description="Low complexity" evidence="1">
    <location>
        <begin position="73"/>
        <end position="83"/>
    </location>
</feature>
<feature type="region of interest" description="Disordered" evidence="1">
    <location>
        <begin position="69"/>
        <end position="88"/>
    </location>
</feature>
<organism evidence="2 3">
    <name type="scientific">Colletotrichum destructivum</name>
    <dbReference type="NCBI Taxonomy" id="34406"/>
    <lineage>
        <taxon>Eukaryota</taxon>
        <taxon>Fungi</taxon>
        <taxon>Dikarya</taxon>
        <taxon>Ascomycota</taxon>
        <taxon>Pezizomycotina</taxon>
        <taxon>Sordariomycetes</taxon>
        <taxon>Hypocreomycetidae</taxon>
        <taxon>Glomerellales</taxon>
        <taxon>Glomerellaceae</taxon>
        <taxon>Colletotrichum</taxon>
        <taxon>Colletotrichum destructivum species complex</taxon>
    </lineage>
</organism>
<dbReference type="GeneID" id="87949711"/>
<dbReference type="EMBL" id="CP137313">
    <property type="protein sequence ID" value="WQF88197.1"/>
    <property type="molecule type" value="Genomic_DNA"/>
</dbReference>
<protein>
    <submittedName>
        <fullName evidence="2">Uncharacterized protein</fullName>
    </submittedName>
</protein>
<dbReference type="AlphaFoldDB" id="A0AAX4IYD0"/>
<evidence type="ECO:0000313" key="2">
    <source>
        <dbReference type="EMBL" id="WQF88197.1"/>
    </source>
</evidence>
<dbReference type="RefSeq" id="XP_062785418.1">
    <property type="nucleotide sequence ID" value="XM_062929367.1"/>
</dbReference>
<proteinExistence type="predicted"/>
<dbReference type="KEGG" id="cdet:87949711"/>
<name>A0AAX4IYD0_9PEZI</name>
<accession>A0AAX4IYD0</accession>